<dbReference type="GO" id="GO:0006281">
    <property type="term" value="P:DNA repair"/>
    <property type="evidence" value="ECO:0007669"/>
    <property type="project" value="TreeGrafter"/>
</dbReference>
<proteinExistence type="predicted"/>
<dbReference type="AlphaFoldDB" id="A0A2R6ACS6"/>
<evidence type="ECO:0000313" key="1">
    <source>
        <dbReference type="EMBL" id="PSN84156.1"/>
    </source>
</evidence>
<organism evidence="1 2">
    <name type="scientific">Candidatus Marsarchaeota G1 archaeon OSP_D</name>
    <dbReference type="NCBI Taxonomy" id="1978155"/>
    <lineage>
        <taxon>Archaea</taxon>
        <taxon>Candidatus Marsarchaeota</taxon>
        <taxon>Candidatus Marsarchaeota group 1</taxon>
    </lineage>
</organism>
<dbReference type="InterPro" id="IPR023214">
    <property type="entry name" value="HAD_sf"/>
</dbReference>
<dbReference type="Proteomes" id="UP000240880">
    <property type="component" value="Unassembled WGS sequence"/>
</dbReference>
<comment type="caution">
    <text evidence="1">The sequence shown here is derived from an EMBL/GenBank/DDBJ whole genome shotgun (WGS) entry which is preliminary data.</text>
</comment>
<dbReference type="InterPro" id="IPR036412">
    <property type="entry name" value="HAD-like_sf"/>
</dbReference>
<dbReference type="InterPro" id="IPR023198">
    <property type="entry name" value="PGP-like_dom2"/>
</dbReference>
<dbReference type="Gene3D" id="3.40.50.1000">
    <property type="entry name" value="HAD superfamily/HAD-like"/>
    <property type="match status" value="1"/>
</dbReference>
<dbReference type="InterPro" id="IPR041492">
    <property type="entry name" value="HAD_2"/>
</dbReference>
<name>A0A2R6ACS6_9ARCH</name>
<dbReference type="GO" id="GO:0008967">
    <property type="term" value="F:phosphoglycolate phosphatase activity"/>
    <property type="evidence" value="ECO:0007669"/>
    <property type="project" value="TreeGrafter"/>
</dbReference>
<protein>
    <recommendedName>
        <fullName evidence="3">HAD family hydrolase</fullName>
    </recommendedName>
</protein>
<accession>A0A2R6ACS6</accession>
<dbReference type="Pfam" id="PF13419">
    <property type="entry name" value="HAD_2"/>
    <property type="match status" value="1"/>
</dbReference>
<dbReference type="SUPFAM" id="SSF56784">
    <property type="entry name" value="HAD-like"/>
    <property type="match status" value="1"/>
</dbReference>
<dbReference type="PANTHER" id="PTHR43434">
    <property type="entry name" value="PHOSPHOGLYCOLATE PHOSPHATASE"/>
    <property type="match status" value="1"/>
</dbReference>
<evidence type="ECO:0008006" key="3">
    <source>
        <dbReference type="Google" id="ProtNLM"/>
    </source>
</evidence>
<dbReference type="EMBL" id="NEXC01000007">
    <property type="protein sequence ID" value="PSN84156.1"/>
    <property type="molecule type" value="Genomic_DNA"/>
</dbReference>
<sequence>MLSRIKGAVFTPDGTILNSVSVHLKAWAKALEDNGYFVHHETLQQSFGMATPRLLRSMVGEVSDKTLEKIERDYIKNFRESLSQIKLFPDSLKALEMLKKAGIKVGIAALTDAATAELILDKNGVLSFVDAIVGSDEVPFGRPDPDIFVEAFKRIGVNPTMGAVIGSTEYDALSARKINALSIVISRDSAKKSVKFAELLFRDLIEAAAEILSS</sequence>
<gene>
    <name evidence="1" type="ORF">B9Q01_02165</name>
</gene>
<reference evidence="1 2" key="1">
    <citation type="submission" date="2017-04" db="EMBL/GenBank/DDBJ databases">
        <title>Novel microbial lineages endemic to geothermal iron-oxide mats fill important gaps in the evolutionary history of Archaea.</title>
        <authorList>
            <person name="Jay Z.J."/>
            <person name="Beam J.P."/>
            <person name="Dlakic M."/>
            <person name="Rusch D.B."/>
            <person name="Kozubal M.A."/>
            <person name="Inskeep W.P."/>
        </authorList>
    </citation>
    <scope>NUCLEOTIDE SEQUENCE [LARGE SCALE GENOMIC DNA]</scope>
    <source>
        <strain evidence="1">OSP_D</strain>
    </source>
</reference>
<dbReference type="PANTHER" id="PTHR43434:SF1">
    <property type="entry name" value="PHOSPHOGLYCOLATE PHOSPHATASE"/>
    <property type="match status" value="1"/>
</dbReference>
<dbReference type="InterPro" id="IPR050155">
    <property type="entry name" value="HAD-like_hydrolase_sf"/>
</dbReference>
<evidence type="ECO:0000313" key="2">
    <source>
        <dbReference type="Proteomes" id="UP000240880"/>
    </source>
</evidence>
<dbReference type="Gene3D" id="1.10.150.240">
    <property type="entry name" value="Putative phosphatase, domain 2"/>
    <property type="match status" value="1"/>
</dbReference>